<feature type="region of interest" description="Disordered" evidence="6">
    <location>
        <begin position="598"/>
        <end position="626"/>
    </location>
</feature>
<dbReference type="PANTHER" id="PTHR18875:SF3">
    <property type="entry name" value="CENTROSOMAL PROTEIN OF 63 KDA"/>
    <property type="match status" value="1"/>
</dbReference>
<feature type="region of interest" description="Disordered" evidence="6">
    <location>
        <begin position="531"/>
        <end position="583"/>
    </location>
</feature>
<comment type="subcellular location">
    <subcellularLocation>
        <location evidence="1">Cytoplasm</location>
    </subcellularLocation>
</comment>
<dbReference type="AlphaFoldDB" id="A0ABD1JU84"/>
<keyword evidence="4 5" id="KW-0175">Coiled coil</keyword>
<evidence type="ECO:0000256" key="1">
    <source>
        <dbReference type="ARBA" id="ARBA00004496"/>
    </source>
</evidence>
<keyword evidence="3" id="KW-0963">Cytoplasm</keyword>
<evidence type="ECO:0008006" key="11">
    <source>
        <dbReference type="Google" id="ProtNLM"/>
    </source>
</evidence>
<feature type="region of interest" description="Disordered" evidence="6">
    <location>
        <begin position="85"/>
        <end position="105"/>
    </location>
</feature>
<accession>A0ABD1JU84</accession>
<organism evidence="9 10">
    <name type="scientific">Coilia grayii</name>
    <name type="common">Gray's grenadier anchovy</name>
    <dbReference type="NCBI Taxonomy" id="363190"/>
    <lineage>
        <taxon>Eukaryota</taxon>
        <taxon>Metazoa</taxon>
        <taxon>Chordata</taxon>
        <taxon>Craniata</taxon>
        <taxon>Vertebrata</taxon>
        <taxon>Euteleostomi</taxon>
        <taxon>Actinopterygii</taxon>
        <taxon>Neopterygii</taxon>
        <taxon>Teleostei</taxon>
        <taxon>Clupei</taxon>
        <taxon>Clupeiformes</taxon>
        <taxon>Clupeoidei</taxon>
        <taxon>Engraulidae</taxon>
        <taxon>Coilinae</taxon>
        <taxon>Coilia</taxon>
    </lineage>
</organism>
<feature type="compositionally biased region" description="Basic and acidic residues" evidence="6">
    <location>
        <begin position="90"/>
        <end position="105"/>
    </location>
</feature>
<feature type="compositionally biased region" description="Basic and acidic residues" evidence="6">
    <location>
        <begin position="488"/>
        <end position="499"/>
    </location>
</feature>
<dbReference type="PANTHER" id="PTHR18875">
    <property type="entry name" value="SARCOMA ANTIGEN NY-SAR-24/CYTOSKELETAL PROTEIN SOJO"/>
    <property type="match status" value="1"/>
</dbReference>
<evidence type="ECO:0000256" key="5">
    <source>
        <dbReference type="SAM" id="Coils"/>
    </source>
</evidence>
<evidence type="ECO:0000259" key="7">
    <source>
        <dbReference type="Pfam" id="PF17045"/>
    </source>
</evidence>
<feature type="compositionally biased region" description="Low complexity" evidence="6">
    <location>
        <begin position="564"/>
        <end position="583"/>
    </location>
</feature>
<keyword evidence="10" id="KW-1185">Reference proteome</keyword>
<name>A0ABD1JU84_9TELE</name>
<evidence type="ECO:0000256" key="3">
    <source>
        <dbReference type="ARBA" id="ARBA00022490"/>
    </source>
</evidence>
<dbReference type="Pfam" id="PF25771">
    <property type="entry name" value="CC_CEP152-bind"/>
    <property type="match status" value="1"/>
</dbReference>
<evidence type="ECO:0000256" key="2">
    <source>
        <dbReference type="ARBA" id="ARBA00007181"/>
    </source>
</evidence>
<reference evidence="9 10" key="1">
    <citation type="submission" date="2024-09" db="EMBL/GenBank/DDBJ databases">
        <title>A chromosome-level genome assembly of Gray's grenadier anchovy, Coilia grayii.</title>
        <authorList>
            <person name="Fu Z."/>
        </authorList>
    </citation>
    <scope>NUCLEOTIDE SEQUENCE [LARGE SCALE GENOMIC DNA]</scope>
    <source>
        <strain evidence="9">G4</strain>
        <tissue evidence="9">Muscle</tissue>
    </source>
</reference>
<dbReference type="GO" id="GO:0005737">
    <property type="term" value="C:cytoplasm"/>
    <property type="evidence" value="ECO:0007669"/>
    <property type="project" value="UniProtKB-SubCell"/>
</dbReference>
<comment type="similarity">
    <text evidence="2">Belongs to the CEP63 family.</text>
</comment>
<proteinExistence type="inferred from homology"/>
<feature type="domain" description="CEP63/Deup1 N-terminal" evidence="7">
    <location>
        <begin position="1"/>
        <end position="252"/>
    </location>
</feature>
<dbReference type="InterPro" id="IPR057656">
    <property type="entry name" value="CEP63/Deup1_CC"/>
</dbReference>
<gene>
    <name evidence="9" type="ORF">ACEWY4_015095</name>
</gene>
<evidence type="ECO:0000259" key="8">
    <source>
        <dbReference type="Pfam" id="PF25771"/>
    </source>
</evidence>
<feature type="region of interest" description="Disordered" evidence="6">
    <location>
        <begin position="477"/>
        <end position="499"/>
    </location>
</feature>
<sequence length="682" mass="77144">MLNHKRTEWDAEVRAMEGRLQSGEAELQTARDLLDRRNSEIRLLSKQLEEMHAGRQELVTKYEEQLQHVRDELAKLKRSYEKLLRKHQKEARDGAKSRDDDRNEVSRLNGKIEEFRQRSVEWDQQRLQYQKQVASLEAQRKHLADQFTVMQSQGPGRLAEQTEVQRLRSQLQRAQHTVQTQEQELERLRRLRDELGDSLRERQVRHTVLSEEKQELKATLDSQDQFLRSSGSQQQQLRAEITRLSQALQAKEQVIRSLEACLSVGGPSAGLVSVRQELERVTARLHSSQACQGHLKAELAHLRESMESECRPREEPGRSAEEWRQLEEAHRRTQAEAQKLREELSIAEQTRRGEVEGMMKEVSQLTNELHQRDISIAMLTGSTSSIEKQLRAEVERAERRAAELKVTQVQLETLKLENQHLNELLERVEPRSPKKGDVSLASLRDSYVSSLSSLERENQQLRQELAEVRARLDASTQTWHHKLNRSPRRSDEESQRRHQEELVAMETRLRENSARYEEEIQRLQQQVESFSLASQNSGPAQPSQTSAQPSQTSAPTNGLPGDGRSPSPAPSTGSSSSAASSASSALKARRLAAMLSGVTNGEEAHGSSAAKDFLPLERGEDSSEGSLAGRFLEEEALRSQELLQRLDAHIQGMVQGTAHTLNKYLGTGTGTGAGAAKHNSGP</sequence>
<comment type="caution">
    <text evidence="9">The sequence shown here is derived from an EMBL/GenBank/DDBJ whole genome shotgun (WGS) entry which is preliminary data.</text>
</comment>
<evidence type="ECO:0000313" key="10">
    <source>
        <dbReference type="Proteomes" id="UP001591681"/>
    </source>
</evidence>
<dbReference type="Pfam" id="PF17045">
    <property type="entry name" value="CEP63"/>
    <property type="match status" value="1"/>
</dbReference>
<dbReference type="Proteomes" id="UP001591681">
    <property type="component" value="Unassembled WGS sequence"/>
</dbReference>
<feature type="domain" description="CEP63/Deup1 CEP152 binding coiled coil" evidence="8">
    <location>
        <begin position="630"/>
        <end position="664"/>
    </location>
</feature>
<dbReference type="EMBL" id="JBHFQA010000012">
    <property type="protein sequence ID" value="KAL2090407.1"/>
    <property type="molecule type" value="Genomic_DNA"/>
</dbReference>
<evidence type="ECO:0000313" key="9">
    <source>
        <dbReference type="EMBL" id="KAL2090407.1"/>
    </source>
</evidence>
<dbReference type="InterPro" id="IPR031470">
    <property type="entry name" value="CEP63/Deup1_N"/>
</dbReference>
<evidence type="ECO:0000256" key="4">
    <source>
        <dbReference type="ARBA" id="ARBA00023054"/>
    </source>
</evidence>
<feature type="coiled-coil region" evidence="5">
    <location>
        <begin position="323"/>
        <end position="350"/>
    </location>
</feature>
<evidence type="ECO:0000256" key="6">
    <source>
        <dbReference type="SAM" id="MobiDB-lite"/>
    </source>
</evidence>
<protein>
    <recommendedName>
        <fullName evidence="11">Centrosomal protein of 63 kDa</fullName>
    </recommendedName>
</protein>
<feature type="compositionally biased region" description="Low complexity" evidence="6">
    <location>
        <begin position="539"/>
        <end position="556"/>
    </location>
</feature>